<feature type="compositionally biased region" description="Basic and acidic residues" evidence="14">
    <location>
        <begin position="373"/>
        <end position="382"/>
    </location>
</feature>
<evidence type="ECO:0000256" key="14">
    <source>
        <dbReference type="SAM" id="MobiDB-lite"/>
    </source>
</evidence>
<dbReference type="SUPFAM" id="SSF144232">
    <property type="entry name" value="HIT/MYND zinc finger-like"/>
    <property type="match status" value="1"/>
</dbReference>
<evidence type="ECO:0000256" key="9">
    <source>
        <dbReference type="ARBA" id="ARBA00049654"/>
    </source>
</evidence>
<keyword evidence="6" id="KW-0862">Zinc</keyword>
<name>A0A6P6J3Y4_CARAU</name>
<evidence type="ECO:0000256" key="11">
    <source>
        <dbReference type="ARBA" id="ARBA00068630"/>
    </source>
</evidence>
<evidence type="ECO:0000256" key="8">
    <source>
        <dbReference type="ARBA" id="ARBA00049598"/>
    </source>
</evidence>
<keyword evidence="5 13" id="KW-0863">Zinc-finger</keyword>
<evidence type="ECO:0000256" key="1">
    <source>
        <dbReference type="ARBA" id="ARBA00022499"/>
    </source>
</evidence>
<dbReference type="GeneID" id="113040890"/>
<evidence type="ECO:0000313" key="17">
    <source>
        <dbReference type="RefSeq" id="XP_026054871.1"/>
    </source>
</evidence>
<dbReference type="Pfam" id="PF04438">
    <property type="entry name" value="zf-HIT"/>
    <property type="match status" value="1"/>
</dbReference>
<evidence type="ECO:0000256" key="10">
    <source>
        <dbReference type="ARBA" id="ARBA00061949"/>
    </source>
</evidence>
<evidence type="ECO:0000256" key="4">
    <source>
        <dbReference type="ARBA" id="ARBA00022723"/>
    </source>
</evidence>
<feature type="compositionally biased region" description="Acidic residues" evidence="14">
    <location>
        <begin position="355"/>
        <end position="372"/>
    </location>
</feature>
<dbReference type="GO" id="GO:0000463">
    <property type="term" value="P:maturation of LSU-rRNA from tricistronic rRNA transcript (SSU-rRNA, 5.8S rRNA, LSU-rRNA)"/>
    <property type="evidence" value="ECO:0007669"/>
    <property type="project" value="TreeGrafter"/>
</dbReference>
<comment type="function">
    <text evidence="8">Required for box C/D snoRNAs accumulation involved in snoRNA processing, snoRNA transport to the nucleolus and ribosome biogenesis.</text>
</comment>
<organism evidence="16 17">
    <name type="scientific">Carassius auratus</name>
    <name type="common">Goldfish</name>
    <dbReference type="NCBI Taxonomy" id="7957"/>
    <lineage>
        <taxon>Eukaryota</taxon>
        <taxon>Metazoa</taxon>
        <taxon>Chordata</taxon>
        <taxon>Craniata</taxon>
        <taxon>Vertebrata</taxon>
        <taxon>Euteleostomi</taxon>
        <taxon>Actinopterygii</taxon>
        <taxon>Neopterygii</taxon>
        <taxon>Teleostei</taxon>
        <taxon>Ostariophysi</taxon>
        <taxon>Cypriniformes</taxon>
        <taxon>Cyprinidae</taxon>
        <taxon>Cyprininae</taxon>
        <taxon>Carassius</taxon>
    </lineage>
</organism>
<feature type="compositionally biased region" description="Basic and acidic residues" evidence="14">
    <location>
        <begin position="469"/>
        <end position="478"/>
    </location>
</feature>
<dbReference type="PANTHER" id="PTHR13483:SF3">
    <property type="entry name" value="BOX C_D SNORNA PROTEIN 1"/>
    <property type="match status" value="1"/>
</dbReference>
<evidence type="ECO:0000259" key="15">
    <source>
        <dbReference type="PROSITE" id="PS51083"/>
    </source>
</evidence>
<dbReference type="PROSITE" id="PS51083">
    <property type="entry name" value="ZF_HIT"/>
    <property type="match status" value="1"/>
</dbReference>
<dbReference type="Gene3D" id="3.30.60.190">
    <property type="match status" value="1"/>
</dbReference>
<dbReference type="GO" id="GO:0008270">
    <property type="term" value="F:zinc ion binding"/>
    <property type="evidence" value="ECO:0007669"/>
    <property type="project" value="UniProtKB-UniRule"/>
</dbReference>
<dbReference type="Proteomes" id="UP000515129">
    <property type="component" value="Chromosome 23"/>
</dbReference>
<comment type="subunit">
    <text evidence="10">Interacts with FBL, SNU13, NOP58, NUFIP1, RUVBL1, RUVBL2 and TAF9. Interacts (via HIT-type zinc finger) with the RUVBL1/RUVBL2 complex in the presence of ADP.</text>
</comment>
<keyword evidence="3" id="KW-0597">Phosphoprotein</keyword>
<dbReference type="PANTHER" id="PTHR13483">
    <property type="entry name" value="BOX C_D SNORNA PROTEIN 1-RELATED"/>
    <property type="match status" value="1"/>
</dbReference>
<dbReference type="InterPro" id="IPR057721">
    <property type="entry name" value="BCD1_alpha/beta"/>
</dbReference>
<protein>
    <recommendedName>
        <fullName evidence="11">Box C/D snoRNA protein 1</fullName>
    </recommendedName>
    <alternativeName>
        <fullName evidence="12">Zinc finger HIT domain-containing protein 6</fullName>
    </alternativeName>
</protein>
<dbReference type="GO" id="GO:0000492">
    <property type="term" value="P:box C/D snoRNP assembly"/>
    <property type="evidence" value="ECO:0007669"/>
    <property type="project" value="TreeGrafter"/>
</dbReference>
<evidence type="ECO:0000313" key="16">
    <source>
        <dbReference type="Proteomes" id="UP000515129"/>
    </source>
</evidence>
<dbReference type="OrthoDB" id="272357at2759"/>
<evidence type="ECO:0000256" key="6">
    <source>
        <dbReference type="ARBA" id="ARBA00022833"/>
    </source>
</evidence>
<reference evidence="17" key="1">
    <citation type="submission" date="2025-08" db="UniProtKB">
        <authorList>
            <consortium name="RefSeq"/>
        </authorList>
    </citation>
    <scope>IDENTIFICATION</scope>
    <source>
        <strain evidence="17">Wakin</strain>
        <tissue evidence="17">Muscle</tissue>
    </source>
</reference>
<sequence>MHRVSASSTQTAENCRKESAEDGRHVWSAAHVVVQCFGQREHRMNAYKNSLVLNMLPVMDINDKADDDRRGVKRKVALSSCDVCENKEAKYRCPNCMKHTCSLACVKQHKTLWGCCGVRDKTAFVPLAEFDEIHLLNDYRFLEDTARLSQQSNRDNVLLRSHRYPKEGMWLIRKARQVKVTLKLLPKVFSKHRENSTIFRKAERRIYWHLKIHFPQSDAVYSERCPDNQQLDQILNNYIHPSESDPVKRQKLKIYVHSPPEDIRVFLKSEETQPNSLRFLELDLKKSLQENLMQKTIVEYPEVFVVLKEHSQEYLTLRAERPSAASASISRSSCSPAEPRSDDLVRVAKKPRVSEDEELEEGEIRSDEEDEAVTDKKRAAVHEEEEDESDEEAEMKDCPPQHSVQDTQRDKERTEETMEVSQAPGEDDHTQTFTDEGRSQCEDETADVPPHEGQENIDSSAGLPEDDGVQERNDKEGQTDSCMARGQSSSQGNVHGEKTSVYSSVSESQDNV</sequence>
<keyword evidence="2" id="KW-0690">Ribosome biogenesis</keyword>
<feature type="compositionally biased region" description="Low complexity" evidence="14">
    <location>
        <begin position="322"/>
        <end position="338"/>
    </location>
</feature>
<dbReference type="InterPro" id="IPR007529">
    <property type="entry name" value="Znf_HIT"/>
</dbReference>
<feature type="compositionally biased region" description="Basic and acidic residues" evidence="14">
    <location>
        <begin position="407"/>
        <end position="416"/>
    </location>
</feature>
<keyword evidence="1" id="KW-1017">Isopeptide bond</keyword>
<keyword evidence="16" id="KW-1185">Reference proteome</keyword>
<dbReference type="KEGG" id="caua:113040890"/>
<evidence type="ECO:0000256" key="12">
    <source>
        <dbReference type="ARBA" id="ARBA00077531"/>
    </source>
</evidence>
<keyword evidence="4" id="KW-0479">Metal-binding</keyword>
<feature type="compositionally biased region" description="Polar residues" evidence="14">
    <location>
        <begin position="500"/>
        <end position="512"/>
    </location>
</feature>
<dbReference type="GO" id="GO:0048254">
    <property type="term" value="P:snoRNA localization"/>
    <property type="evidence" value="ECO:0007669"/>
    <property type="project" value="TreeGrafter"/>
</dbReference>
<feature type="region of interest" description="Disordered" evidence="14">
    <location>
        <begin position="320"/>
        <end position="512"/>
    </location>
</feature>
<dbReference type="GO" id="GO:0005634">
    <property type="term" value="C:nucleus"/>
    <property type="evidence" value="ECO:0007669"/>
    <property type="project" value="TreeGrafter"/>
</dbReference>
<comment type="similarity">
    <text evidence="9">Belongs to the BCD1 family.</text>
</comment>
<feature type="compositionally biased region" description="Basic and acidic residues" evidence="14">
    <location>
        <begin position="426"/>
        <end position="441"/>
    </location>
</feature>
<dbReference type="InterPro" id="IPR051639">
    <property type="entry name" value="BCD1"/>
</dbReference>
<gene>
    <name evidence="17" type="primary">LOC113040890</name>
</gene>
<evidence type="ECO:0000256" key="13">
    <source>
        <dbReference type="PROSITE-ProRule" id="PRU00453"/>
    </source>
</evidence>
<evidence type="ECO:0000256" key="5">
    <source>
        <dbReference type="ARBA" id="ARBA00022771"/>
    </source>
</evidence>
<dbReference type="FunFam" id="3.30.60.190:FF:000001">
    <property type="entry name" value="box C/D snoRNA protein 1"/>
    <property type="match status" value="1"/>
</dbReference>
<dbReference type="Pfam" id="PF25790">
    <property type="entry name" value="BCD1"/>
    <property type="match status" value="1"/>
</dbReference>
<proteinExistence type="inferred from homology"/>
<dbReference type="RefSeq" id="XP_026054871.1">
    <property type="nucleotide sequence ID" value="XM_026199086.1"/>
</dbReference>
<keyword evidence="7" id="KW-0832">Ubl conjugation</keyword>
<feature type="compositionally biased region" description="Acidic residues" evidence="14">
    <location>
        <begin position="383"/>
        <end position="394"/>
    </location>
</feature>
<evidence type="ECO:0000256" key="7">
    <source>
        <dbReference type="ARBA" id="ARBA00022843"/>
    </source>
</evidence>
<dbReference type="GO" id="GO:0070761">
    <property type="term" value="C:pre-snoRNP complex"/>
    <property type="evidence" value="ECO:0007669"/>
    <property type="project" value="TreeGrafter"/>
</dbReference>
<evidence type="ECO:0000256" key="2">
    <source>
        <dbReference type="ARBA" id="ARBA00022517"/>
    </source>
</evidence>
<evidence type="ECO:0000256" key="3">
    <source>
        <dbReference type="ARBA" id="ARBA00022553"/>
    </source>
</evidence>
<dbReference type="AlphaFoldDB" id="A0A6P6J3Y4"/>
<dbReference type="CDD" id="cd23023">
    <property type="entry name" value="zf-HIT_BCD1"/>
    <property type="match status" value="1"/>
</dbReference>
<feature type="domain" description="HIT-type" evidence="15">
    <location>
        <begin position="81"/>
        <end position="115"/>
    </location>
</feature>
<accession>A0A6P6J3Y4</accession>